<evidence type="ECO:0000313" key="2">
    <source>
        <dbReference type="Proteomes" id="UP000225947"/>
    </source>
</evidence>
<keyword evidence="2" id="KW-1185">Reference proteome</keyword>
<reference evidence="2" key="1">
    <citation type="submission" date="2016-03" db="EMBL/GenBank/DDBJ databases">
        <title>Characterization of Acinetobacter baumannii phage vB_AbaM_ME3.</title>
        <authorList>
            <person name="Buttimer C.T.H."/>
            <person name="Elbreki M."/>
            <person name="Coffey A."/>
        </authorList>
    </citation>
    <scope>NUCLEOTIDE SEQUENCE [LARGE SCALE GENOMIC DNA]</scope>
</reference>
<sequence length="665" mass="71344">MSRVGITSEILDGKLNPRVSLPEDVTLVVSRSTTGPSNQLYSVSDTETAKQIYGANSPIIQLMKHAFAGGARSVALYRIGGRPASIENLFGEYTTLRTTAASVGAGSNLKVYAGPRVNDPETSIVIVYDGAKIVYSNSPGQEIDTGVVSLEGFDSSDFQFIIGTPSAPVPFANVVDNLKAKYVEAFVADGVASAYTLSQATIDSVVQVVKTSATGVIRTLAANEYTVNGNQVTITTSPQASEVIQITYTKTTTAAAHDIEYRAGEDNMGASLNKLYELYDSAFVDLEAYSVFSVVIEDLFAARNISSGDDATADRLTYVKRTETEEGFEYEWSQFKHLYQKLSNPTETTTNIAEAALDSNGQPIIVDSYHEVDFAHRLAMWAWTQSDIAHYVNGVIGPRGPKANFTLAINRWVGKSPERDIYGKIIVNGEGLLGNRFMVGSTTHKAGFYATDTGFPDGDPLYDSTGVIVDIGKHLSIPVLPVLLSTDLLTSAGASVVSAAAAYSGLITQVQPGDSTTNIVIPGVTPLFKLKADKIQALSNAGYVVFEQKTKGLTVYSGDLATNDNSDYDYISTAIAITHVLKNLRNVIDPYIGRGLSAALLAALYNAIDVELKAAVTNGYINGYSFNLLGSDVNTLRLPLSIQPKHELRTVNITVSLAEQDLFSI</sequence>
<name>A0A172Q004_9CAUD</name>
<proteinExistence type="predicted"/>
<gene>
    <name evidence="1" type="ORF">ME3_29</name>
</gene>
<evidence type="ECO:0000313" key="1">
    <source>
        <dbReference type="EMBL" id="AND75190.1"/>
    </source>
</evidence>
<protein>
    <submittedName>
        <fullName evidence="1">Tail sheath subunit</fullName>
    </submittedName>
</protein>
<accession>A0A172Q004</accession>
<dbReference type="EMBL" id="KU935715">
    <property type="protein sequence ID" value="AND75190.1"/>
    <property type="molecule type" value="Genomic_DNA"/>
</dbReference>
<dbReference type="Proteomes" id="UP000225947">
    <property type="component" value="Segment"/>
</dbReference>
<organism evidence="1 2">
    <name type="scientific">Acinetobacter phage vB_AbaM_ME3</name>
    <dbReference type="NCBI Taxonomy" id="1837876"/>
    <lineage>
        <taxon>Viruses</taxon>
        <taxon>Duplodnaviria</taxon>
        <taxon>Heunggongvirae</taxon>
        <taxon>Uroviricota</taxon>
        <taxon>Caudoviricetes</taxon>
        <taxon>Metrivirus</taxon>
        <taxon>Metrivirus ME3</taxon>
    </lineage>
</organism>